<dbReference type="OrthoDB" id="10062307at2759"/>
<dbReference type="PANTHER" id="PTHR47508:SF1">
    <property type="entry name" value="NON-SPECIFIC SERINE_THREONINE PROTEIN KINASE"/>
    <property type="match status" value="1"/>
</dbReference>
<dbReference type="AlphaFoldDB" id="A0A7R9PYT3"/>
<dbReference type="EMBL" id="OC857533">
    <property type="protein sequence ID" value="CAD7625300.1"/>
    <property type="molecule type" value="Genomic_DNA"/>
</dbReference>
<proteinExistence type="predicted"/>
<name>A0A7R9PYT3_9ACAR</name>
<dbReference type="InterPro" id="IPR035897">
    <property type="entry name" value="Toll_tir_struct_dom_sf"/>
</dbReference>
<dbReference type="Proteomes" id="UP000759131">
    <property type="component" value="Unassembled WGS sequence"/>
</dbReference>
<evidence type="ECO:0000313" key="3">
    <source>
        <dbReference type="EMBL" id="CAD7625300.1"/>
    </source>
</evidence>
<dbReference type="Gene3D" id="3.40.50.10140">
    <property type="entry name" value="Toll/interleukin-1 receptor homology (TIR) domain"/>
    <property type="match status" value="2"/>
</dbReference>
<dbReference type="Pfam" id="PF13676">
    <property type="entry name" value="TIR_2"/>
    <property type="match status" value="2"/>
</dbReference>
<feature type="domain" description="TIR" evidence="2">
    <location>
        <begin position="323"/>
        <end position="468"/>
    </location>
</feature>
<protein>
    <recommendedName>
        <fullName evidence="2">TIR domain-containing protein</fullName>
    </recommendedName>
</protein>
<feature type="region of interest" description="Disordered" evidence="1">
    <location>
        <begin position="691"/>
        <end position="712"/>
    </location>
</feature>
<evidence type="ECO:0000313" key="4">
    <source>
        <dbReference type="Proteomes" id="UP000759131"/>
    </source>
</evidence>
<organism evidence="3">
    <name type="scientific">Medioppia subpectinata</name>
    <dbReference type="NCBI Taxonomy" id="1979941"/>
    <lineage>
        <taxon>Eukaryota</taxon>
        <taxon>Metazoa</taxon>
        <taxon>Ecdysozoa</taxon>
        <taxon>Arthropoda</taxon>
        <taxon>Chelicerata</taxon>
        <taxon>Arachnida</taxon>
        <taxon>Acari</taxon>
        <taxon>Acariformes</taxon>
        <taxon>Sarcoptiformes</taxon>
        <taxon>Oribatida</taxon>
        <taxon>Brachypylina</taxon>
        <taxon>Oppioidea</taxon>
        <taxon>Oppiidae</taxon>
        <taxon>Medioppia</taxon>
    </lineage>
</organism>
<accession>A0A7R9PYT3</accession>
<feature type="region of interest" description="Disordered" evidence="1">
    <location>
        <begin position="1"/>
        <end position="31"/>
    </location>
</feature>
<dbReference type="SUPFAM" id="SSF52200">
    <property type="entry name" value="Toll/Interleukin receptor TIR domain"/>
    <property type="match status" value="2"/>
</dbReference>
<feature type="compositionally biased region" description="Polar residues" evidence="1">
    <location>
        <begin position="14"/>
        <end position="24"/>
    </location>
</feature>
<dbReference type="GO" id="GO:0007165">
    <property type="term" value="P:signal transduction"/>
    <property type="evidence" value="ECO:0007669"/>
    <property type="project" value="InterPro"/>
</dbReference>
<evidence type="ECO:0000259" key="2">
    <source>
        <dbReference type="PROSITE" id="PS50104"/>
    </source>
</evidence>
<dbReference type="PANTHER" id="PTHR47508">
    <property type="entry name" value="SAM DOMAIN-CONTAINING PROTEIN-RELATED"/>
    <property type="match status" value="1"/>
</dbReference>
<reference evidence="3" key="1">
    <citation type="submission" date="2020-11" db="EMBL/GenBank/DDBJ databases">
        <authorList>
            <person name="Tran Van P."/>
        </authorList>
    </citation>
    <scope>NUCLEOTIDE SEQUENCE</scope>
</reference>
<dbReference type="EMBL" id="CAJPIZ010002958">
    <property type="protein sequence ID" value="CAG2105730.1"/>
    <property type="molecule type" value="Genomic_DNA"/>
</dbReference>
<dbReference type="PROSITE" id="PS50104">
    <property type="entry name" value="TIR"/>
    <property type="match status" value="1"/>
</dbReference>
<dbReference type="Gene3D" id="3.40.50.450">
    <property type="match status" value="1"/>
</dbReference>
<evidence type="ECO:0000256" key="1">
    <source>
        <dbReference type="SAM" id="MobiDB-lite"/>
    </source>
</evidence>
<dbReference type="InterPro" id="IPR000157">
    <property type="entry name" value="TIR_dom"/>
</dbReference>
<sequence>MPDVPSSRYGEPVYSSQTTDNTSTPEDRHNSRFNFQHNFPINEILANVSEEQLEEITHTFHVNMVSESYDNHDMSSRSSSDGTVNTINNHDNTANHKNTIVCGVVVVDERVSFANSQRNLQLEPISKNSIILGAVVLNRNNYSCEEIRRCLQTQLSSIWDSQQKFSFLTKEGQLRDEIDNQFKEIGLKNKKTEYIFIERNGWPVATNQEPILSVWDIIVNQNICIQSGSIKLSNIMSNGETNRGLEEMPQLLALNGIKSQVTEELSYNNTYKTLDMTQTDSIMQPEKGSKSSGKSIRKSNFSVRQTQTIKKSKLVRIKSSGKGGKVVMLSYCRQEASQHALDLKDHLLELGFSVYLDVHEIQTGTDWADSLNDAVRGCEVFVPLITPMYGRTQWTNREIKLADILSKFIIPINFLDTWPPDCLAIQFATTQYIPSRPLDGGNETNRGLEEMPQLLALNGIKSQVTEELSYNNTYKTLDMTQTDSIMQPEKGSKSSGKSIRKSNFSVRQTQTIKKSKLVRIKSSGKGGKVVMLSYCRQEASQHALDLKDHLLELGFSVYLDVHEIQTGTDWADSLNDAVRGCEVFVPLITPMYGRTQWTNRNRMCMRFKRIKLADILSKFIIPINFLDTWPPDCLAIQFATTQYIPSRPLDGGNDSTTEKSIDIKIWHEKHLKKVSELISDQIKKKKILPNFEQNKALPAPPETDGPKDSDTDKPLIVIVAHPQQKATVSQIRSLFCDEFNIWCSIDLPEGSATDEDLANNSPPFTPNHLATIDEASETQVFSDDYKDIARNIIIGMKQNSKPRPKSLPSNADFTIEPKRPLSRVTSTTSETSHLSSLTPEKVDRIQVIKEQINSAGVVIIVCSESYYKSRTSKQLVFYCEQRKKIILVRCDVNSTSVPQWFSNLLKENRTLHINNPRFDELLKSRVKRTLDPLTKAPEDDFEQKIQYLVGFMKKNLPVLETCVYVVGSIKLQNPRSEEICQALGVELAKVKNVNVVTSGFYGAGDIVAKSFYESRQTVCTIQSNCKSNENTPNSFESSVVHIVPECDSEDFSSKCRQNCDGTFESVPYGKTMFLGQSVKERESCVARLLDTCILIEGGPGAAHEAEEFIWNDHFVIPIISSGGAAGGQYNVPTKIFDCPNGVAEQDWALLSSPDATPIDVAKAVVRIVVGLKETIVSIALSKHTVILKAKNKFTRTRSGKKKLADRRKMNISAINASNSVIPAAVDNDPNSPEKVLPVINTIMNENESMNTSKPSKWQIGKRMQNLMTFSRKKC</sequence>
<gene>
    <name evidence="3" type="ORF">OSB1V03_LOCUS5735</name>
</gene>
<keyword evidence="4" id="KW-1185">Reference proteome</keyword>